<dbReference type="PANTHER" id="PTHR23139">
    <property type="entry name" value="RNA-BINDING PROTEIN"/>
    <property type="match status" value="1"/>
</dbReference>
<dbReference type="InterPro" id="IPR000504">
    <property type="entry name" value="RRM_dom"/>
</dbReference>
<evidence type="ECO:0000256" key="5">
    <source>
        <dbReference type="SAM" id="MobiDB-lite"/>
    </source>
</evidence>
<dbReference type="Proteomes" id="UP000054937">
    <property type="component" value="Unassembled WGS sequence"/>
</dbReference>
<feature type="domain" description="RRM" evidence="6">
    <location>
        <begin position="351"/>
        <end position="443"/>
    </location>
</feature>
<dbReference type="GO" id="GO:0003723">
    <property type="term" value="F:RNA binding"/>
    <property type="evidence" value="ECO:0007669"/>
    <property type="project" value="UniProtKB-UniRule"/>
</dbReference>
<dbReference type="GO" id="GO:0006397">
    <property type="term" value="P:mRNA processing"/>
    <property type="evidence" value="ECO:0007669"/>
    <property type="project" value="UniProtKB-KW"/>
</dbReference>
<name>A0A0V0R2U0_PSEPJ</name>
<evidence type="ECO:0000256" key="1">
    <source>
        <dbReference type="ARBA" id="ARBA00022664"/>
    </source>
</evidence>
<dbReference type="InterPro" id="IPR035979">
    <property type="entry name" value="RBD_domain_sf"/>
</dbReference>
<evidence type="ECO:0000313" key="8">
    <source>
        <dbReference type="Proteomes" id="UP000054937"/>
    </source>
</evidence>
<dbReference type="OMA" id="FEYENTG"/>
<dbReference type="SUPFAM" id="SSF54928">
    <property type="entry name" value="RNA-binding domain, RBD"/>
    <property type="match status" value="2"/>
</dbReference>
<proteinExistence type="predicted"/>
<dbReference type="AlphaFoldDB" id="A0A0V0R2U0"/>
<dbReference type="GO" id="GO:0008380">
    <property type="term" value="P:RNA splicing"/>
    <property type="evidence" value="ECO:0007669"/>
    <property type="project" value="UniProtKB-KW"/>
</dbReference>
<feature type="compositionally biased region" description="Polar residues" evidence="5">
    <location>
        <begin position="1"/>
        <end position="27"/>
    </location>
</feature>
<evidence type="ECO:0000259" key="6">
    <source>
        <dbReference type="PROSITE" id="PS50102"/>
    </source>
</evidence>
<gene>
    <name evidence="7" type="ORF">PPERSA_08948</name>
</gene>
<keyword evidence="8" id="KW-1185">Reference proteome</keyword>
<dbReference type="SMART" id="SM00360">
    <property type="entry name" value="RRM"/>
    <property type="match status" value="2"/>
</dbReference>
<dbReference type="FunFam" id="3.30.70.330:FF:000097">
    <property type="entry name" value="U2 snRNP auxiliary factor large subunit"/>
    <property type="match status" value="1"/>
</dbReference>
<accession>A0A0V0R2U0</accession>
<dbReference type="Gene3D" id="3.30.70.330">
    <property type="match status" value="3"/>
</dbReference>
<dbReference type="CDD" id="cd12232">
    <property type="entry name" value="RRM3_U2AF65"/>
    <property type="match status" value="1"/>
</dbReference>
<dbReference type="InParanoid" id="A0A0V0R2U0"/>
<evidence type="ECO:0000256" key="2">
    <source>
        <dbReference type="ARBA" id="ARBA00022884"/>
    </source>
</evidence>
<sequence>MEVQTPQTNHLSEMQTNSHLPEETPQSNTTIQNNENNNQINDNDNIDDTIQKPKNKKNKKKKDKEDDTDYDIDVTENSKKSQIHEVSEIPEHIRMKLAYIETNPYNLILEKVPPKTSEEEIKRYFISFIQTYNDKLVNPPPISNVEFSEQKTWAAITSQSKEAKDILKKIMKTGQSLEYQGGFKLILAKPKAFFKKYIDSIKKQSQGIDENEQEDDEEDKLYMGGFPTYLKEEQIRAIAETYGPLKFFSLVKDQTEDSKSVSKGYCFYMYQNKEATEKAIKGLNGLPVADRKLKVQRALQGQKGGPTTKREDQKQQPSNASGSFLGGTGLIKLPYIKQMFRMPNSTHVPSTVIQLLNMVSYEDLLEDDLYDDLYQDVKEECAQFGPIDQIVIPRPDKLTGLASPSVGKCFVKFKYMIPAKKARHKLSGRTYNLRTVIVSFYPEEKFLKKDYLINL</sequence>
<keyword evidence="1" id="KW-0507">mRNA processing</keyword>
<dbReference type="Pfam" id="PF00076">
    <property type="entry name" value="RRM_1"/>
    <property type="match status" value="1"/>
</dbReference>
<feature type="region of interest" description="Disordered" evidence="5">
    <location>
        <begin position="1"/>
        <end position="80"/>
    </location>
</feature>
<feature type="compositionally biased region" description="Low complexity" evidence="5">
    <location>
        <begin position="28"/>
        <end position="43"/>
    </location>
</feature>
<evidence type="ECO:0000256" key="4">
    <source>
        <dbReference type="PROSITE-ProRule" id="PRU00176"/>
    </source>
</evidence>
<dbReference type="InterPro" id="IPR012677">
    <property type="entry name" value="Nucleotide-bd_a/b_plait_sf"/>
</dbReference>
<evidence type="ECO:0000256" key="3">
    <source>
        <dbReference type="ARBA" id="ARBA00023187"/>
    </source>
</evidence>
<dbReference type="PROSITE" id="PS50102">
    <property type="entry name" value="RRM"/>
    <property type="match status" value="2"/>
</dbReference>
<reference evidence="7 8" key="1">
    <citation type="journal article" date="2015" name="Sci. Rep.">
        <title>Genome of the facultative scuticociliatosis pathogen Pseudocohnilembus persalinus provides insight into its virulence through horizontal gene transfer.</title>
        <authorList>
            <person name="Xiong J."/>
            <person name="Wang G."/>
            <person name="Cheng J."/>
            <person name="Tian M."/>
            <person name="Pan X."/>
            <person name="Warren A."/>
            <person name="Jiang C."/>
            <person name="Yuan D."/>
            <person name="Miao W."/>
        </authorList>
    </citation>
    <scope>NUCLEOTIDE SEQUENCE [LARGE SCALE GENOMIC DNA]</scope>
    <source>
        <strain evidence="7">36N120E</strain>
    </source>
</reference>
<comment type="caution">
    <text evidence="7">The sequence shown here is derived from an EMBL/GenBank/DDBJ whole genome shotgun (WGS) entry which is preliminary data.</text>
</comment>
<feature type="compositionally biased region" description="Basic residues" evidence="5">
    <location>
        <begin position="53"/>
        <end position="62"/>
    </location>
</feature>
<feature type="domain" description="RRM" evidence="6">
    <location>
        <begin position="219"/>
        <end position="300"/>
    </location>
</feature>
<keyword evidence="2 4" id="KW-0694">RNA-binding</keyword>
<organism evidence="7 8">
    <name type="scientific">Pseudocohnilembus persalinus</name>
    <name type="common">Ciliate</name>
    <dbReference type="NCBI Taxonomy" id="266149"/>
    <lineage>
        <taxon>Eukaryota</taxon>
        <taxon>Sar</taxon>
        <taxon>Alveolata</taxon>
        <taxon>Ciliophora</taxon>
        <taxon>Intramacronucleata</taxon>
        <taxon>Oligohymenophorea</taxon>
        <taxon>Scuticociliatia</taxon>
        <taxon>Philasterida</taxon>
        <taxon>Pseudocohnilembidae</taxon>
        <taxon>Pseudocohnilembus</taxon>
    </lineage>
</organism>
<dbReference type="OrthoDB" id="10266058at2759"/>
<evidence type="ECO:0000313" key="7">
    <source>
        <dbReference type="EMBL" id="KRX08844.1"/>
    </source>
</evidence>
<protein>
    <recommendedName>
        <fullName evidence="6">RRM domain-containing protein</fullName>
    </recommendedName>
</protein>
<dbReference type="EMBL" id="LDAU01000057">
    <property type="protein sequence ID" value="KRX08844.1"/>
    <property type="molecule type" value="Genomic_DNA"/>
</dbReference>
<keyword evidence="3" id="KW-0508">mRNA splicing</keyword>
<feature type="region of interest" description="Disordered" evidence="5">
    <location>
        <begin position="297"/>
        <end position="325"/>
    </location>
</feature>